<gene>
    <name evidence="1" type="ORF">GPAL_3885</name>
</gene>
<keyword evidence="2" id="KW-1185">Reference proteome</keyword>
<protein>
    <submittedName>
        <fullName evidence="1">Uncharacterized protein</fullName>
    </submittedName>
</protein>
<evidence type="ECO:0000313" key="2">
    <source>
        <dbReference type="Proteomes" id="UP000006251"/>
    </source>
</evidence>
<dbReference type="AlphaFoldDB" id="K7A5H3"/>
<evidence type="ECO:0000313" key="1">
    <source>
        <dbReference type="EMBL" id="GAC30725.1"/>
    </source>
</evidence>
<proteinExistence type="predicted"/>
<dbReference type="Proteomes" id="UP000006251">
    <property type="component" value="Unassembled WGS sequence"/>
</dbReference>
<comment type="caution">
    <text evidence="1">The sequence shown here is derived from an EMBL/GenBank/DDBJ whole genome shotgun (WGS) entry which is preliminary data.</text>
</comment>
<sequence>MLYRIKPQCQEAWLFACSGCQSKAKMQPDYVYGGTWKQKKRN</sequence>
<organism evidence="1 2">
    <name type="scientific">Brumicola pallidula DSM 14239 = ACAM 615</name>
    <dbReference type="NCBI Taxonomy" id="1121922"/>
    <lineage>
        <taxon>Bacteria</taxon>
        <taxon>Pseudomonadati</taxon>
        <taxon>Pseudomonadota</taxon>
        <taxon>Gammaproteobacteria</taxon>
        <taxon>Alteromonadales</taxon>
        <taxon>Alteromonadaceae</taxon>
        <taxon>Brumicola</taxon>
    </lineage>
</organism>
<reference evidence="2" key="1">
    <citation type="journal article" date="2014" name="Environ. Microbiol.">
        <title>Comparative genomics of the marine bacterial genus Glaciecola reveals the high degree of genomic diversity and genomic characteristic for cold adaptation.</title>
        <authorList>
            <person name="Qin Q.L."/>
            <person name="Xie B.B."/>
            <person name="Yu Y."/>
            <person name="Shu Y.L."/>
            <person name="Rong J.C."/>
            <person name="Zhang Y.J."/>
            <person name="Zhao D.L."/>
            <person name="Chen X.L."/>
            <person name="Zhang X.Y."/>
            <person name="Chen B."/>
            <person name="Zhou B.C."/>
            <person name="Zhang Y.Z."/>
        </authorList>
    </citation>
    <scope>NUCLEOTIDE SEQUENCE [LARGE SCALE GENOMIC DNA]</scope>
    <source>
        <strain evidence="2">ACAM 615</strain>
    </source>
</reference>
<accession>K7A5H3</accession>
<dbReference type="EMBL" id="BAEQ01000066">
    <property type="protein sequence ID" value="GAC30725.1"/>
    <property type="molecule type" value="Genomic_DNA"/>
</dbReference>
<name>K7A5H3_9ALTE</name>